<reference evidence="2 3" key="1">
    <citation type="submission" date="2017-01" db="EMBL/GenBank/DDBJ databases">
        <authorList>
            <person name="Mah S.A."/>
            <person name="Swanson W.J."/>
            <person name="Moy G.W."/>
            <person name="Vacquier V.D."/>
        </authorList>
    </citation>
    <scope>NUCLEOTIDE SEQUENCE [LARGE SCALE GENOMIC DNA]</scope>
    <source>
        <strain evidence="2 3">DSM 11589</strain>
    </source>
</reference>
<gene>
    <name evidence="2" type="ORF">SAMN05421779_11224</name>
</gene>
<accession>A0A1N7Q902</accession>
<evidence type="ECO:0000313" key="3">
    <source>
        <dbReference type="Proteomes" id="UP000185678"/>
    </source>
</evidence>
<dbReference type="RefSeq" id="WP_076402098.1">
    <property type="nucleotide sequence ID" value="NZ_FTOA01000012.1"/>
</dbReference>
<evidence type="ECO:0000256" key="1">
    <source>
        <dbReference type="ARBA" id="ARBA00023125"/>
    </source>
</evidence>
<dbReference type="OrthoDB" id="9802344at2"/>
<organism evidence="2 3">
    <name type="scientific">Insolitispirillum peregrinum</name>
    <dbReference type="NCBI Taxonomy" id="80876"/>
    <lineage>
        <taxon>Bacteria</taxon>
        <taxon>Pseudomonadati</taxon>
        <taxon>Pseudomonadota</taxon>
        <taxon>Alphaproteobacteria</taxon>
        <taxon>Rhodospirillales</taxon>
        <taxon>Novispirillaceae</taxon>
        <taxon>Insolitispirillum</taxon>
    </lineage>
</organism>
<keyword evidence="3" id="KW-1185">Reference proteome</keyword>
<dbReference type="EMBL" id="FTOA01000012">
    <property type="protein sequence ID" value="SIT19328.1"/>
    <property type="molecule type" value="Genomic_DNA"/>
</dbReference>
<dbReference type="PANTHER" id="PTHR33221:SF5">
    <property type="entry name" value="HTH-TYPE TRANSCRIPTIONAL REGULATOR ISCR"/>
    <property type="match status" value="1"/>
</dbReference>
<dbReference type="GO" id="GO:0003700">
    <property type="term" value="F:DNA-binding transcription factor activity"/>
    <property type="evidence" value="ECO:0007669"/>
    <property type="project" value="TreeGrafter"/>
</dbReference>
<name>A0A1N7Q902_9PROT</name>
<evidence type="ECO:0000313" key="2">
    <source>
        <dbReference type="EMBL" id="SIT19328.1"/>
    </source>
</evidence>
<dbReference type="InterPro" id="IPR000944">
    <property type="entry name" value="Tscrpt_reg_Rrf2"/>
</dbReference>
<dbReference type="GO" id="GO:0003677">
    <property type="term" value="F:DNA binding"/>
    <property type="evidence" value="ECO:0007669"/>
    <property type="project" value="UniProtKB-KW"/>
</dbReference>
<keyword evidence="1" id="KW-0238">DNA-binding</keyword>
<dbReference type="Pfam" id="PF02082">
    <property type="entry name" value="Rrf2"/>
    <property type="match status" value="1"/>
</dbReference>
<protein>
    <submittedName>
        <fullName evidence="2">Transcriptional regulator, BadM/Rrf2 family</fullName>
    </submittedName>
</protein>
<dbReference type="InterPro" id="IPR036390">
    <property type="entry name" value="WH_DNA-bd_sf"/>
</dbReference>
<dbReference type="NCBIfam" id="TIGR00738">
    <property type="entry name" value="rrf2_super"/>
    <property type="match status" value="1"/>
</dbReference>
<dbReference type="GO" id="GO:0005829">
    <property type="term" value="C:cytosol"/>
    <property type="evidence" value="ECO:0007669"/>
    <property type="project" value="TreeGrafter"/>
</dbReference>
<dbReference type="PROSITE" id="PS01332">
    <property type="entry name" value="HTH_RRF2_1"/>
    <property type="match status" value="1"/>
</dbReference>
<dbReference type="AlphaFoldDB" id="A0A1N7Q902"/>
<dbReference type="SUPFAM" id="SSF46785">
    <property type="entry name" value="Winged helix' DNA-binding domain"/>
    <property type="match status" value="1"/>
</dbReference>
<dbReference type="STRING" id="80876.SAMN05421779_11224"/>
<dbReference type="Proteomes" id="UP000185678">
    <property type="component" value="Unassembled WGS sequence"/>
</dbReference>
<sequence length="149" mass="16282">MLSSKAKYGLKAMIYLARQQDQSVVVIQDIAEAETIPKKFLDAILLELKNSGYLNSKKGKGGGYSLAVKPKDIRVGDLVRALDGPLAPVPCVSRKFYRRCDDCRDEATCALHAVMGEVRDAIAAVLDNYTLAEMAAKGQPKEAALFYDI</sequence>
<dbReference type="InterPro" id="IPR030489">
    <property type="entry name" value="TR_Rrf2-type_CS"/>
</dbReference>
<proteinExistence type="predicted"/>
<dbReference type="InterPro" id="IPR036388">
    <property type="entry name" value="WH-like_DNA-bd_sf"/>
</dbReference>
<dbReference type="Gene3D" id="1.10.10.10">
    <property type="entry name" value="Winged helix-like DNA-binding domain superfamily/Winged helix DNA-binding domain"/>
    <property type="match status" value="1"/>
</dbReference>
<dbReference type="PROSITE" id="PS51197">
    <property type="entry name" value="HTH_RRF2_2"/>
    <property type="match status" value="1"/>
</dbReference>
<dbReference type="PANTHER" id="PTHR33221">
    <property type="entry name" value="WINGED HELIX-TURN-HELIX TRANSCRIPTIONAL REGULATOR, RRF2 FAMILY"/>
    <property type="match status" value="1"/>
</dbReference>